<keyword evidence="3" id="KW-1185">Reference proteome</keyword>
<protein>
    <submittedName>
        <fullName evidence="2">Uncharacterized protein</fullName>
    </submittedName>
</protein>
<gene>
    <name evidence="2" type="ORF">BAUCODRAFT_110743</name>
</gene>
<feature type="region of interest" description="Disordered" evidence="1">
    <location>
        <begin position="293"/>
        <end position="335"/>
    </location>
</feature>
<reference evidence="2 3" key="1">
    <citation type="journal article" date="2012" name="PLoS Pathog.">
        <title>Diverse lifestyles and strategies of plant pathogenesis encoded in the genomes of eighteen Dothideomycetes fungi.</title>
        <authorList>
            <person name="Ohm R.A."/>
            <person name="Feau N."/>
            <person name="Henrissat B."/>
            <person name="Schoch C.L."/>
            <person name="Horwitz B.A."/>
            <person name="Barry K.W."/>
            <person name="Condon B.J."/>
            <person name="Copeland A.C."/>
            <person name="Dhillon B."/>
            <person name="Glaser F."/>
            <person name="Hesse C.N."/>
            <person name="Kosti I."/>
            <person name="LaButti K."/>
            <person name="Lindquist E.A."/>
            <person name="Lucas S."/>
            <person name="Salamov A.A."/>
            <person name="Bradshaw R.E."/>
            <person name="Ciuffetti L."/>
            <person name="Hamelin R.C."/>
            <person name="Kema G.H.J."/>
            <person name="Lawrence C."/>
            <person name="Scott J.A."/>
            <person name="Spatafora J.W."/>
            <person name="Turgeon B.G."/>
            <person name="de Wit P.J.G.M."/>
            <person name="Zhong S."/>
            <person name="Goodwin S.B."/>
            <person name="Grigoriev I.V."/>
        </authorList>
    </citation>
    <scope>NUCLEOTIDE SEQUENCE [LARGE SCALE GENOMIC DNA]</scope>
    <source>
        <strain evidence="2 3">UAMH 10762</strain>
    </source>
</reference>
<feature type="compositionally biased region" description="Basic and acidic residues" evidence="1">
    <location>
        <begin position="101"/>
        <end position="110"/>
    </location>
</feature>
<evidence type="ECO:0000313" key="3">
    <source>
        <dbReference type="Proteomes" id="UP000011761"/>
    </source>
</evidence>
<dbReference type="RefSeq" id="XP_007677833.1">
    <property type="nucleotide sequence ID" value="XM_007679643.1"/>
</dbReference>
<evidence type="ECO:0000313" key="2">
    <source>
        <dbReference type="EMBL" id="EMC95310.1"/>
    </source>
</evidence>
<feature type="region of interest" description="Disordered" evidence="1">
    <location>
        <begin position="96"/>
        <end position="115"/>
    </location>
</feature>
<dbReference type="KEGG" id="bcom:BAUCODRAFT_110743"/>
<organism evidence="2 3">
    <name type="scientific">Baudoinia panamericana (strain UAMH 10762)</name>
    <name type="common">Angels' share fungus</name>
    <name type="synonym">Baudoinia compniacensis (strain UAMH 10762)</name>
    <dbReference type="NCBI Taxonomy" id="717646"/>
    <lineage>
        <taxon>Eukaryota</taxon>
        <taxon>Fungi</taxon>
        <taxon>Dikarya</taxon>
        <taxon>Ascomycota</taxon>
        <taxon>Pezizomycotina</taxon>
        <taxon>Dothideomycetes</taxon>
        <taxon>Dothideomycetidae</taxon>
        <taxon>Mycosphaerellales</taxon>
        <taxon>Teratosphaeriaceae</taxon>
        <taxon>Baudoinia</taxon>
    </lineage>
</organism>
<sequence length="436" mass="49521">MHQLPRALRLRQQPTLLHNTLRHRNFSKTTRRRQPQLLYKPSGEPVRYQAVRFQPGPFFTWRRAATIGVYSGIAYAYLNLIFRYLDVEIEYLDDDEAEQDDAPREGHEVAAEEEEGPFYAEEGSTFIPLTWATQMPRTFYKGSDAEWQEFVKVAKDKPRQKRIQDELVQVVFTGSTQHPLIARQVGPEAKIGKYWLDISFPDGPPQEYERSGLELGEGFVAWSRQKVSAENQWRMMRALWPRAAFESLWMTGKVLVGIQYRRAKQALGWEGKDPLSPEERYRQAMEMMQKQRAVGGERKEVGGTQSAPDGTPVVTSGGEAPLLPSSSPSKVGNANDKRLPWMVNVPMPSNSGSPGTDIPIAMHVFSHTLSKQWNPKKMEPPRGTFVVQGLVEVRGKKGRMLFDVQSCYDPKAGKYVAVNAAVRNYKRWNQAPKGGP</sequence>
<dbReference type="GeneID" id="19107176"/>
<accession>M2N902</accession>
<name>M2N902_BAUPA</name>
<proteinExistence type="predicted"/>
<dbReference type="Proteomes" id="UP000011761">
    <property type="component" value="Unassembled WGS sequence"/>
</dbReference>
<dbReference type="AlphaFoldDB" id="M2N902"/>
<dbReference type="eggNOG" id="ENOG502S3UT">
    <property type="taxonomic scope" value="Eukaryota"/>
</dbReference>
<evidence type="ECO:0000256" key="1">
    <source>
        <dbReference type="SAM" id="MobiDB-lite"/>
    </source>
</evidence>
<dbReference type="EMBL" id="KB445557">
    <property type="protein sequence ID" value="EMC95310.1"/>
    <property type="molecule type" value="Genomic_DNA"/>
</dbReference>
<dbReference type="STRING" id="717646.M2N902"/>
<dbReference type="OrthoDB" id="5316527at2759"/>
<dbReference type="HOGENOM" id="CLU_052209_1_0_1"/>
<dbReference type="OMA" id="TAFHLWS"/>